<feature type="transmembrane region" description="Helical" evidence="1">
    <location>
        <begin position="124"/>
        <end position="143"/>
    </location>
</feature>
<dbReference type="EMBL" id="VIGC01000020">
    <property type="protein sequence ID" value="TQE94814.1"/>
    <property type="molecule type" value="Genomic_DNA"/>
</dbReference>
<feature type="transmembrane region" description="Helical" evidence="1">
    <location>
        <begin position="12"/>
        <end position="33"/>
    </location>
</feature>
<dbReference type="AlphaFoldDB" id="A0A540VDI7"/>
<dbReference type="Proteomes" id="UP000317371">
    <property type="component" value="Unassembled WGS sequence"/>
</dbReference>
<accession>A0A540VDI7</accession>
<evidence type="ECO:0000313" key="3">
    <source>
        <dbReference type="Proteomes" id="UP000317371"/>
    </source>
</evidence>
<evidence type="ECO:0000256" key="1">
    <source>
        <dbReference type="SAM" id="Phobius"/>
    </source>
</evidence>
<keyword evidence="1" id="KW-0812">Transmembrane</keyword>
<feature type="transmembrane region" description="Helical" evidence="1">
    <location>
        <begin position="87"/>
        <end position="112"/>
    </location>
</feature>
<proteinExistence type="predicted"/>
<evidence type="ECO:0000313" key="2">
    <source>
        <dbReference type="EMBL" id="TQE94814.1"/>
    </source>
</evidence>
<dbReference type="InParanoid" id="A0A540VDI7"/>
<feature type="transmembrane region" description="Helical" evidence="1">
    <location>
        <begin position="45"/>
        <end position="67"/>
    </location>
</feature>
<name>A0A540VDI7_9CHLR</name>
<keyword evidence="3" id="KW-1185">Reference proteome</keyword>
<keyword evidence="1" id="KW-0472">Membrane</keyword>
<dbReference type="OrthoDB" id="160900at2"/>
<keyword evidence="1" id="KW-1133">Transmembrane helix</keyword>
<gene>
    <name evidence="2" type="ORF">FKZ61_15040</name>
</gene>
<evidence type="ECO:0008006" key="4">
    <source>
        <dbReference type="Google" id="ProtNLM"/>
    </source>
</evidence>
<comment type="caution">
    <text evidence="2">The sequence shown here is derived from an EMBL/GenBank/DDBJ whole genome shotgun (WGS) entry which is preliminary data.</text>
</comment>
<organism evidence="2 3">
    <name type="scientific">Litorilinea aerophila</name>
    <dbReference type="NCBI Taxonomy" id="1204385"/>
    <lineage>
        <taxon>Bacteria</taxon>
        <taxon>Bacillati</taxon>
        <taxon>Chloroflexota</taxon>
        <taxon>Caldilineae</taxon>
        <taxon>Caldilineales</taxon>
        <taxon>Caldilineaceae</taxon>
        <taxon>Litorilinea</taxon>
    </lineage>
</organism>
<reference evidence="2 3" key="1">
    <citation type="submission" date="2019-06" db="EMBL/GenBank/DDBJ databases">
        <title>Genome sequence of Litorilinea aerophila BAA-2444.</title>
        <authorList>
            <person name="Maclea K.S."/>
            <person name="Maurais E.G."/>
            <person name="Iannazzi L.C."/>
        </authorList>
    </citation>
    <scope>NUCLEOTIDE SEQUENCE [LARGE SCALE GENOMIC DNA]</scope>
    <source>
        <strain evidence="2 3">ATCC BAA-2444</strain>
    </source>
</reference>
<sequence>MAYIGVRDLHNLMRWLVLLAALYALWRLYTGLTQGRAWTEADRRATLWYTIGMDIQLLLGLLLYFVLSPLTRQVFVNFSGVMQSSELRFFAVEHLSLMLVAVILAHVGSVMVRRATGDARRFRVGAIWYTLSLLAVLAGTPWWRPLIPGMG</sequence>
<protein>
    <recommendedName>
        <fullName evidence="4">Cytochrome B</fullName>
    </recommendedName>
</protein>